<protein>
    <submittedName>
        <fullName evidence="6">Transposase</fullName>
    </submittedName>
</protein>
<evidence type="ECO:0000256" key="3">
    <source>
        <dbReference type="ARBA" id="ARBA00023125"/>
    </source>
</evidence>
<name>A0A2L1U5F9_9BACL</name>
<accession>A0A2L1U5F9</accession>
<comment type="similarity">
    <text evidence="1">Belongs to the type-I restriction system S methylase family.</text>
</comment>
<keyword evidence="3" id="KW-0238">DNA-binding</keyword>
<dbReference type="SUPFAM" id="SSF116734">
    <property type="entry name" value="DNA methylase specificity domain"/>
    <property type="match status" value="1"/>
</dbReference>
<proteinExistence type="inferred from homology"/>
<evidence type="ECO:0000256" key="1">
    <source>
        <dbReference type="ARBA" id="ARBA00010923"/>
    </source>
</evidence>
<dbReference type="InterPro" id="IPR052021">
    <property type="entry name" value="Type-I_RS_S_subunit"/>
</dbReference>
<evidence type="ECO:0000259" key="5">
    <source>
        <dbReference type="Pfam" id="PF01420"/>
    </source>
</evidence>
<evidence type="ECO:0000313" key="6">
    <source>
        <dbReference type="EMBL" id="AVF28151.1"/>
    </source>
</evidence>
<dbReference type="PANTHER" id="PTHR30408">
    <property type="entry name" value="TYPE-1 RESTRICTION ENZYME ECOKI SPECIFICITY PROTEIN"/>
    <property type="match status" value="1"/>
</dbReference>
<reference evidence="7" key="1">
    <citation type="submission" date="2017-02" db="EMBL/GenBank/DDBJ databases">
        <title>Delineation of Paenibacillus larvae strains originating from foulbrood outbreaks.</title>
        <authorList>
            <person name="Beims H."/>
            <person name="Bunk B."/>
            <person name="Sproeer C."/>
            <person name="Mohr K.I."/>
            <person name="Pradella S."/>
            <person name="Guenther G."/>
            <person name="Rohde M."/>
            <person name="von der Ohe W."/>
            <person name="Steinert M."/>
        </authorList>
    </citation>
    <scope>NUCLEOTIDE SEQUENCE [LARGE SCALE GENOMIC DNA]</scope>
    <source>
        <strain evidence="7">Eric_III</strain>
    </source>
</reference>
<feature type="coiled-coil region" evidence="4">
    <location>
        <begin position="113"/>
        <end position="147"/>
    </location>
</feature>
<evidence type="ECO:0000313" key="7">
    <source>
        <dbReference type="Proteomes" id="UP000239833"/>
    </source>
</evidence>
<dbReference type="GO" id="GO:0009307">
    <property type="term" value="P:DNA restriction-modification system"/>
    <property type="evidence" value="ECO:0007669"/>
    <property type="project" value="UniProtKB-KW"/>
</dbReference>
<organism evidence="6 7">
    <name type="scientific">Paenibacillus larvae subsp. larvae</name>
    <dbReference type="NCBI Taxonomy" id="147375"/>
    <lineage>
        <taxon>Bacteria</taxon>
        <taxon>Bacillati</taxon>
        <taxon>Bacillota</taxon>
        <taxon>Bacilli</taxon>
        <taxon>Bacillales</taxon>
        <taxon>Paenibacillaceae</taxon>
        <taxon>Paenibacillus</taxon>
    </lineage>
</organism>
<feature type="domain" description="Type I restriction modification DNA specificity" evidence="5">
    <location>
        <begin position="41"/>
        <end position="138"/>
    </location>
</feature>
<dbReference type="Gene3D" id="3.90.220.20">
    <property type="entry name" value="DNA methylase specificity domains"/>
    <property type="match status" value="1"/>
</dbReference>
<evidence type="ECO:0000256" key="4">
    <source>
        <dbReference type="SAM" id="Coils"/>
    </source>
</evidence>
<dbReference type="GO" id="GO:0003677">
    <property type="term" value="F:DNA binding"/>
    <property type="evidence" value="ECO:0007669"/>
    <property type="project" value="UniProtKB-KW"/>
</dbReference>
<keyword evidence="2" id="KW-0680">Restriction system</keyword>
<dbReference type="REBASE" id="237879">
    <property type="entry name" value="S1.PlaE3ORF4074P"/>
</dbReference>
<dbReference type="InterPro" id="IPR044946">
    <property type="entry name" value="Restrct_endonuc_typeI_TRD_sf"/>
</dbReference>
<sequence>MCPNIILTEGYEYGSFHFLEPSFLHNYTDSTVIRSGILKKYIPVAINKVPVAINQDMKAFIVNNQYVNSQYLMWFFKGIERNLLSKVRGVTADNIEFKQIKEHQMPAPPIELQNRFADQVEKIEQQKQRLQQSLTELENNFKALMQRAFKGELF</sequence>
<dbReference type="Proteomes" id="UP000239833">
    <property type="component" value="Chromosome"/>
</dbReference>
<evidence type="ECO:0000256" key="2">
    <source>
        <dbReference type="ARBA" id="ARBA00022747"/>
    </source>
</evidence>
<dbReference type="Pfam" id="PF01420">
    <property type="entry name" value="Methylase_S"/>
    <property type="match status" value="1"/>
</dbReference>
<keyword evidence="4" id="KW-0175">Coiled coil</keyword>
<dbReference type="InterPro" id="IPR000055">
    <property type="entry name" value="Restrct_endonuc_typeI_TRD"/>
</dbReference>
<gene>
    <name evidence="6" type="ORF">ERICIII_04071</name>
</gene>
<dbReference type="AlphaFoldDB" id="A0A2L1U5F9"/>
<dbReference type="EMBL" id="CP019655">
    <property type="protein sequence ID" value="AVF28151.1"/>
    <property type="molecule type" value="Genomic_DNA"/>
</dbReference>
<dbReference type="PANTHER" id="PTHR30408:SF12">
    <property type="entry name" value="TYPE I RESTRICTION ENZYME MJAVIII SPECIFICITY SUBUNIT"/>
    <property type="match status" value="1"/>
</dbReference>